<reference evidence="1 2" key="1">
    <citation type="submission" date="2016-12" db="EMBL/GenBank/DDBJ databases">
        <title>Draft genome sequence of Fusarium oxysporum causing rot on Narcissus.</title>
        <authorList>
            <person name="Armitage A.D."/>
            <person name="Taylor A."/>
            <person name="Clarkson J.P."/>
            <person name="Harrison R.J."/>
            <person name="Jackson A.C."/>
        </authorList>
    </citation>
    <scope>NUCLEOTIDE SEQUENCE [LARGE SCALE GENOMIC DNA]</scope>
    <source>
        <strain evidence="1 2">N139</strain>
    </source>
</reference>
<sequence>TVWVALAWHHLTLDIRRPGSAQFQRHPPQRSPLDFVVGACKRWSARQAFPGDVMPLPWTFPLAFYLYAHRRQQYCPGRHADEVEVPSRFRREQDPRRGPKVEYRIGRDPVSGKCLVDDDFQSRIAGPVDELEALVRVMADDDGHARDEHEDGRHGDGAVVAVVEDHECFLFRRLTVLPLMVGYEDAQCCLVLPLEGQSGFHVEVPAVSIERRDDGDARFPRYPPAFLIAPAIEEVDIRLVLDSQPDPRQQTSQFRVAGGADLLIQHDNGGKSPPQGVSFVVLAPLLYLERILFKPRDGCAG</sequence>
<proteinExistence type="predicted"/>
<comment type="caution">
    <text evidence="1">The sequence shown here is derived from an EMBL/GenBank/DDBJ whole genome shotgun (WGS) entry which is preliminary data.</text>
</comment>
<evidence type="ECO:0000313" key="1">
    <source>
        <dbReference type="EMBL" id="RYC77288.1"/>
    </source>
</evidence>
<dbReference type="EMBL" id="MQTW01002524">
    <property type="protein sequence ID" value="RYC77288.1"/>
    <property type="molecule type" value="Genomic_DNA"/>
</dbReference>
<feature type="non-terminal residue" evidence="1">
    <location>
        <position position="1"/>
    </location>
</feature>
<name>A0A4Q2UYG0_FUSOX</name>
<dbReference type="AlphaFoldDB" id="A0A4Q2UYG0"/>
<dbReference type="Proteomes" id="UP000290540">
    <property type="component" value="Unassembled WGS sequence"/>
</dbReference>
<protein>
    <submittedName>
        <fullName evidence="1">Uncharacterized protein</fullName>
    </submittedName>
</protein>
<evidence type="ECO:0000313" key="2">
    <source>
        <dbReference type="Proteomes" id="UP000290540"/>
    </source>
</evidence>
<gene>
    <name evidence="1" type="ORF">BFJ63_vAg19838</name>
</gene>
<organism evidence="1 2">
    <name type="scientific">Fusarium oxysporum f. sp. narcissi</name>
    <dbReference type="NCBI Taxonomy" id="451672"/>
    <lineage>
        <taxon>Eukaryota</taxon>
        <taxon>Fungi</taxon>
        <taxon>Dikarya</taxon>
        <taxon>Ascomycota</taxon>
        <taxon>Pezizomycotina</taxon>
        <taxon>Sordariomycetes</taxon>
        <taxon>Hypocreomycetidae</taxon>
        <taxon>Hypocreales</taxon>
        <taxon>Nectriaceae</taxon>
        <taxon>Fusarium</taxon>
        <taxon>Fusarium oxysporum species complex</taxon>
    </lineage>
</organism>
<accession>A0A4Q2UYG0</accession>